<dbReference type="PANTHER" id="PTHR37994">
    <property type="entry name" value="ARAE_2_N DOMAIN-CONTAINING PROTEIN-RELATED"/>
    <property type="match status" value="1"/>
</dbReference>
<gene>
    <name evidence="3" type="ORF">B9Z65_4936</name>
</gene>
<protein>
    <recommendedName>
        <fullName evidence="2">Putative ER transporter 6TM N-terminal domain-containing protein</fullName>
    </recommendedName>
</protein>
<dbReference type="PANTHER" id="PTHR37994:SF3">
    <property type="entry name" value="ER TRANSPORTER 6TM N-TERMINAL DOMAIN-CONTAINING PROTEIN"/>
    <property type="match status" value="1"/>
</dbReference>
<evidence type="ECO:0000313" key="4">
    <source>
        <dbReference type="Proteomes" id="UP000243723"/>
    </source>
</evidence>
<keyword evidence="1" id="KW-0812">Transmembrane</keyword>
<dbReference type="Pfam" id="PF10337">
    <property type="entry name" value="ArAE_2_N"/>
    <property type="match status" value="1"/>
</dbReference>
<accession>A0A2P8A6H7</accession>
<feature type="transmembrane region" description="Helical" evidence="1">
    <location>
        <begin position="63"/>
        <end position="86"/>
    </location>
</feature>
<keyword evidence="1" id="KW-1133">Transmembrane helix</keyword>
<proteinExistence type="predicted"/>
<reference evidence="3 4" key="1">
    <citation type="submission" date="2017-05" db="EMBL/GenBank/DDBJ databases">
        <title>Draft genome sequence of Elsinoe australis.</title>
        <authorList>
            <person name="Cheng Q."/>
        </authorList>
    </citation>
    <scope>NUCLEOTIDE SEQUENCE [LARGE SCALE GENOMIC DNA]</scope>
    <source>
        <strain evidence="3 4">NL1</strain>
    </source>
</reference>
<keyword evidence="4" id="KW-1185">Reference proteome</keyword>
<keyword evidence="1" id="KW-0472">Membrane</keyword>
<organism evidence="3 4">
    <name type="scientific">Elsinoe australis</name>
    <dbReference type="NCBI Taxonomy" id="40998"/>
    <lineage>
        <taxon>Eukaryota</taxon>
        <taxon>Fungi</taxon>
        <taxon>Dikarya</taxon>
        <taxon>Ascomycota</taxon>
        <taxon>Pezizomycotina</taxon>
        <taxon>Dothideomycetes</taxon>
        <taxon>Dothideomycetidae</taxon>
        <taxon>Myriangiales</taxon>
        <taxon>Elsinoaceae</taxon>
        <taxon>Elsinoe</taxon>
    </lineage>
</organism>
<dbReference type="AlphaFoldDB" id="A0A2P8A6H7"/>
<feature type="domain" description="Putative ER transporter 6TM N-terminal" evidence="2">
    <location>
        <begin position="8"/>
        <end position="278"/>
    </location>
</feature>
<evidence type="ECO:0000313" key="3">
    <source>
        <dbReference type="EMBL" id="PSK56058.1"/>
    </source>
</evidence>
<comment type="caution">
    <text evidence="3">The sequence shown here is derived from an EMBL/GenBank/DDBJ whole genome shotgun (WGS) entry which is preliminary data.</text>
</comment>
<dbReference type="STRING" id="40998.A0A2P8A6H7"/>
<dbReference type="Proteomes" id="UP000243723">
    <property type="component" value="Unassembled WGS sequence"/>
</dbReference>
<dbReference type="EMBL" id="NHZQ01000066">
    <property type="protein sequence ID" value="PSK56058.1"/>
    <property type="molecule type" value="Genomic_DNA"/>
</dbReference>
<evidence type="ECO:0000256" key="1">
    <source>
        <dbReference type="SAM" id="Phobius"/>
    </source>
</evidence>
<feature type="transmembrane region" description="Helical" evidence="1">
    <location>
        <begin position="131"/>
        <end position="149"/>
    </location>
</feature>
<evidence type="ECO:0000259" key="2">
    <source>
        <dbReference type="Pfam" id="PF10337"/>
    </source>
</evidence>
<dbReference type="InterPro" id="IPR018823">
    <property type="entry name" value="ArAE_2_N"/>
</dbReference>
<dbReference type="OrthoDB" id="2274698at2759"/>
<feature type="transmembrane region" description="Helical" evidence="1">
    <location>
        <begin position="25"/>
        <end position="57"/>
    </location>
</feature>
<sequence>MAFHIGVITQHFNARELKTLFRCSVAFWVASLLIFIQSTLQAFGSAVFFACIVTAILPPSGVVMVFVFGGLTMIVGVTLAWAWGVIAMKAALAARPALITNARLQALAQYVSSGNSAQIAIYNGFMLDTRVTVTFFCIIGIMIYLMARLRAKVPKLTLTAVFFWVVSDIFLTIGPLLPSFQGTIPLVLVKPAAATIAINLACSIFIFPESASHFALAHILELVDNAARGIPYVKTYLSDPTSSTHDHEIRSLKSKTIERWTALESALTFLSFDFSFGY</sequence>
<name>A0A2P8A6H7_9PEZI</name>
<feature type="transmembrane region" description="Helical" evidence="1">
    <location>
        <begin position="156"/>
        <end position="177"/>
    </location>
</feature>
<feature type="transmembrane region" description="Helical" evidence="1">
    <location>
        <begin position="183"/>
        <end position="207"/>
    </location>
</feature>